<dbReference type="EMBL" id="CP019343">
    <property type="protein sequence ID" value="ARN74211.1"/>
    <property type="molecule type" value="Genomic_DNA"/>
</dbReference>
<dbReference type="InterPro" id="IPR007730">
    <property type="entry name" value="SPOR-like_dom"/>
</dbReference>
<dbReference type="Pfam" id="PF05036">
    <property type="entry name" value="SPOR"/>
    <property type="match status" value="1"/>
</dbReference>
<protein>
    <recommendedName>
        <fullName evidence="1">SPOR domain-containing protein</fullName>
    </recommendedName>
</protein>
<dbReference type="RefSeq" id="WP_085758347.1">
    <property type="nucleotide sequence ID" value="NZ_CP019343.1"/>
</dbReference>
<dbReference type="GO" id="GO:0042834">
    <property type="term" value="F:peptidoglycan binding"/>
    <property type="evidence" value="ECO:0007669"/>
    <property type="project" value="InterPro"/>
</dbReference>
<feature type="domain" description="SPOR" evidence="1">
    <location>
        <begin position="446"/>
        <end position="524"/>
    </location>
</feature>
<dbReference type="Gene3D" id="3.40.50.300">
    <property type="entry name" value="P-loop containing nucleotide triphosphate hydrolases"/>
    <property type="match status" value="1"/>
</dbReference>
<dbReference type="PANTHER" id="PTHR35894">
    <property type="entry name" value="GENERAL SECRETION PATHWAY PROTEIN A-RELATED"/>
    <property type="match status" value="1"/>
</dbReference>
<organism evidence="2 3">
    <name type="scientific">Oceanicoccus sagamiensis</name>
    <dbReference type="NCBI Taxonomy" id="716816"/>
    <lineage>
        <taxon>Bacteria</taxon>
        <taxon>Pseudomonadati</taxon>
        <taxon>Pseudomonadota</taxon>
        <taxon>Gammaproteobacteria</taxon>
        <taxon>Cellvibrionales</taxon>
        <taxon>Spongiibacteraceae</taxon>
        <taxon>Oceanicoccus</taxon>
    </lineage>
</organism>
<dbReference type="InterPro" id="IPR027417">
    <property type="entry name" value="P-loop_NTPase"/>
</dbReference>
<dbReference type="InterPro" id="IPR049945">
    <property type="entry name" value="AAA_22"/>
</dbReference>
<accession>A0A1X9NAM7</accession>
<evidence type="ECO:0000313" key="2">
    <source>
        <dbReference type="EMBL" id="ARN74211.1"/>
    </source>
</evidence>
<dbReference type="GO" id="GO:0016887">
    <property type="term" value="F:ATP hydrolysis activity"/>
    <property type="evidence" value="ECO:0007669"/>
    <property type="project" value="InterPro"/>
</dbReference>
<dbReference type="STRING" id="716816.BST96_08810"/>
<dbReference type="KEGG" id="osg:BST96_08810"/>
<dbReference type="Proteomes" id="UP000193450">
    <property type="component" value="Chromosome"/>
</dbReference>
<name>A0A1X9NAM7_9GAMM</name>
<evidence type="ECO:0000259" key="1">
    <source>
        <dbReference type="PROSITE" id="PS51724"/>
    </source>
</evidence>
<dbReference type="SUPFAM" id="SSF52540">
    <property type="entry name" value="P-loop containing nucleoside triphosphate hydrolases"/>
    <property type="match status" value="1"/>
</dbReference>
<keyword evidence="3" id="KW-1185">Reference proteome</keyword>
<dbReference type="AlphaFoldDB" id="A0A1X9NAM7"/>
<dbReference type="Pfam" id="PF13401">
    <property type="entry name" value="AAA_22"/>
    <property type="match status" value="1"/>
</dbReference>
<gene>
    <name evidence="2" type="ORF">BST96_08810</name>
</gene>
<dbReference type="Gene3D" id="3.30.70.1070">
    <property type="entry name" value="Sporulation related repeat"/>
    <property type="match status" value="1"/>
</dbReference>
<sequence>MTETASYDAEHYVQRLDLGEDPFAVDFESDYFYTGGMRRQLLDQLVHFSRFGHQTVLLVGATGCGTSALLDQAYEQIEDAMDCCFINAEESTLPEQLIESLNEQLNFQLPSPIASPDFLAALQSGLIIDGEPEPIMLAVDQSHYLSLEAYQLLREIVALGDGNICLLIAGEYQVEQMAKLASFDDGQIKLVELEPLTATESGDYILGLLRSVGYAGELPLSNDQLAVLHERSGGNLLEINQLVPSLLNAKATASPSTFRFGIPIAHVAAISILAVALIGSWLYQGSDQQPAEAALSPAPVSAEQVEPASIALVKEEQLPLRPTEAIAAVNEPGVAEDTAGAIERSTVIPVEPVAAVAVAEPLQKAAAPAVSPVVEEKPVIKAKPEAVVAAPVESKPVAAAPAVTPALTPTPTPAPAPAPASKAKLAEPAPVAAKPALPVREQRLLAYPETQYMLQLIGSVEEARAREFVKRYINRMPVTYFETRLKGKPWFVVVTGPYNDKPAALAGVKVLPPELQKQRPWARSVASVHKDIGKK</sequence>
<dbReference type="InterPro" id="IPR036680">
    <property type="entry name" value="SPOR-like_sf"/>
</dbReference>
<dbReference type="PROSITE" id="PS51724">
    <property type="entry name" value="SPOR"/>
    <property type="match status" value="1"/>
</dbReference>
<dbReference type="InterPro" id="IPR052026">
    <property type="entry name" value="ExeA_AAA_ATPase_DNA-bind"/>
</dbReference>
<proteinExistence type="predicted"/>
<reference evidence="2 3" key="1">
    <citation type="submission" date="2016-11" db="EMBL/GenBank/DDBJ databases">
        <title>Trade-off between light-utilization and light-protection in marine flavobacteria.</title>
        <authorList>
            <person name="Kumagai Y."/>
        </authorList>
    </citation>
    <scope>NUCLEOTIDE SEQUENCE [LARGE SCALE GENOMIC DNA]</scope>
    <source>
        <strain evidence="2 3">NBRC 107125</strain>
    </source>
</reference>
<dbReference type="OrthoDB" id="6189127at2"/>
<evidence type="ECO:0000313" key="3">
    <source>
        <dbReference type="Proteomes" id="UP000193450"/>
    </source>
</evidence>
<dbReference type="PANTHER" id="PTHR35894:SF1">
    <property type="entry name" value="PHOSPHORIBULOKINASE _ URIDINE KINASE FAMILY"/>
    <property type="match status" value="1"/>
</dbReference>